<reference evidence="2 3" key="1">
    <citation type="submission" date="2007-08" db="EMBL/GenBank/DDBJ databases">
        <authorList>
            <consortium name="The Vibrio harveyi Genome Sequencing Project"/>
            <person name="Bassler B."/>
            <person name="Clifton S.W."/>
            <person name="Fulton L."/>
            <person name="Delehaunty K."/>
            <person name="Fronick C."/>
            <person name="Harrison M."/>
            <person name="Markivic C."/>
            <person name="Fulton R."/>
            <person name="Tin-Wollam A.-M."/>
            <person name="Shah N."/>
            <person name="Pepin K."/>
            <person name="Nash W."/>
            <person name="Thiruvilangam P."/>
            <person name="Bhonagiri V."/>
            <person name="Waters C."/>
            <person name="Tu K.C."/>
            <person name="Irgon J."/>
            <person name="Wilson R.K."/>
        </authorList>
    </citation>
    <scope>NUCLEOTIDE SEQUENCE [LARGE SCALE GENOMIC DNA]</scope>
    <source>
        <strain evidence="3">ATCC BAA-1116 / BB120</strain>
    </source>
</reference>
<evidence type="ECO:0000313" key="3">
    <source>
        <dbReference type="Proteomes" id="UP000008152"/>
    </source>
</evidence>
<dbReference type="EMBL" id="CP000789">
    <property type="protein sequence ID" value="ABU70933.1"/>
    <property type="molecule type" value="Genomic_DNA"/>
</dbReference>
<feature type="transmembrane region" description="Helical" evidence="1">
    <location>
        <begin position="6"/>
        <end position="26"/>
    </location>
</feature>
<dbReference type="AlphaFoldDB" id="A7MYK7"/>
<organism evidence="2 3">
    <name type="scientific">Vibrio campbellii (strain ATCC BAA-1116)</name>
    <dbReference type="NCBI Taxonomy" id="2902295"/>
    <lineage>
        <taxon>Bacteria</taxon>
        <taxon>Pseudomonadati</taxon>
        <taxon>Pseudomonadota</taxon>
        <taxon>Gammaproteobacteria</taxon>
        <taxon>Vibrionales</taxon>
        <taxon>Vibrionaceae</taxon>
        <taxon>Vibrio</taxon>
    </lineage>
</organism>
<evidence type="ECO:0000313" key="2">
    <source>
        <dbReference type="EMBL" id="ABU70933.1"/>
    </source>
</evidence>
<dbReference type="PATRIC" id="fig|338187.36.peg.1890"/>
<gene>
    <name evidence="2" type="ordered locus">VIBHAR_01968</name>
</gene>
<keyword evidence="1" id="KW-0812">Transmembrane</keyword>
<protein>
    <submittedName>
        <fullName evidence="2">Uncharacterized protein</fullName>
    </submittedName>
</protein>
<keyword evidence="1" id="KW-1133">Transmembrane helix</keyword>
<feature type="transmembrane region" description="Helical" evidence="1">
    <location>
        <begin position="80"/>
        <end position="103"/>
    </location>
</feature>
<keyword evidence="1" id="KW-0472">Membrane</keyword>
<feature type="transmembrane region" description="Helical" evidence="1">
    <location>
        <begin position="38"/>
        <end position="60"/>
    </location>
</feature>
<proteinExistence type="predicted"/>
<accession>A7MYK7</accession>
<name>A7MYK7_VIBC1</name>
<dbReference type="Proteomes" id="UP000008152">
    <property type="component" value="Chromosome I"/>
</dbReference>
<evidence type="ECO:0000256" key="1">
    <source>
        <dbReference type="SAM" id="Phobius"/>
    </source>
</evidence>
<sequence>MIFLLSWVYWPAASLWLVFIAWVCFCRHKASTALLQHVYWNILQSIGLYIGLHLAALGAILNANRFKYGGLFSATGAENFVYLLSFGLLGALLWITGNIWPIIRLVKGHRRFTSALKQEKGSVQKCAEVA</sequence>
<dbReference type="KEGG" id="vha:VIBHAR_01968"/>